<evidence type="ECO:0000313" key="3">
    <source>
        <dbReference type="Proteomes" id="UP001064489"/>
    </source>
</evidence>
<gene>
    <name evidence="2" type="ORF">LWI28_028494</name>
</gene>
<dbReference type="AlphaFoldDB" id="A0AAD5NY01"/>
<dbReference type="GO" id="GO:0005886">
    <property type="term" value="C:plasma membrane"/>
    <property type="evidence" value="ECO:0007669"/>
    <property type="project" value="TreeGrafter"/>
</dbReference>
<organism evidence="2 3">
    <name type="scientific">Acer negundo</name>
    <name type="common">Box elder</name>
    <dbReference type="NCBI Taxonomy" id="4023"/>
    <lineage>
        <taxon>Eukaryota</taxon>
        <taxon>Viridiplantae</taxon>
        <taxon>Streptophyta</taxon>
        <taxon>Embryophyta</taxon>
        <taxon>Tracheophyta</taxon>
        <taxon>Spermatophyta</taxon>
        <taxon>Magnoliopsida</taxon>
        <taxon>eudicotyledons</taxon>
        <taxon>Gunneridae</taxon>
        <taxon>Pentapetalae</taxon>
        <taxon>rosids</taxon>
        <taxon>malvids</taxon>
        <taxon>Sapindales</taxon>
        <taxon>Sapindaceae</taxon>
        <taxon>Hippocastanoideae</taxon>
        <taxon>Acereae</taxon>
        <taxon>Acer</taxon>
    </lineage>
</organism>
<dbReference type="Pfam" id="PF05553">
    <property type="entry name" value="DUF761"/>
    <property type="match status" value="1"/>
</dbReference>
<dbReference type="Gene3D" id="1.10.268.20">
    <property type="match status" value="1"/>
</dbReference>
<dbReference type="Proteomes" id="UP001064489">
    <property type="component" value="Chromosome 3"/>
</dbReference>
<dbReference type="EMBL" id="JAJSOW010000100">
    <property type="protein sequence ID" value="KAI9187470.1"/>
    <property type="molecule type" value="Genomic_DNA"/>
</dbReference>
<comment type="caution">
    <text evidence="2">The sequence shown here is derived from an EMBL/GenBank/DDBJ whole genome shotgun (WGS) entry which is preliminary data.</text>
</comment>
<reference evidence="2" key="1">
    <citation type="journal article" date="2022" name="Plant J.">
        <title>Strategies of tolerance reflected in two North American maple genomes.</title>
        <authorList>
            <person name="McEvoy S.L."/>
            <person name="Sezen U.U."/>
            <person name="Trouern-Trend A."/>
            <person name="McMahon S.M."/>
            <person name="Schaberg P.G."/>
            <person name="Yang J."/>
            <person name="Wegrzyn J.L."/>
            <person name="Swenson N.G."/>
        </authorList>
    </citation>
    <scope>NUCLEOTIDE SEQUENCE</scope>
    <source>
        <strain evidence="2">91603</strain>
    </source>
</reference>
<dbReference type="Pfam" id="PF18150">
    <property type="entry name" value="DUF5600"/>
    <property type="match status" value="1"/>
</dbReference>
<dbReference type="InterPro" id="IPR008480">
    <property type="entry name" value="DUF761_pln"/>
</dbReference>
<proteinExistence type="predicted"/>
<dbReference type="GO" id="GO:0016197">
    <property type="term" value="P:endosomal transport"/>
    <property type="evidence" value="ECO:0007669"/>
    <property type="project" value="TreeGrafter"/>
</dbReference>
<dbReference type="GO" id="GO:0006897">
    <property type="term" value="P:endocytosis"/>
    <property type="evidence" value="ECO:0007669"/>
    <property type="project" value="TreeGrafter"/>
</dbReference>
<dbReference type="GO" id="GO:0005737">
    <property type="term" value="C:cytoplasm"/>
    <property type="evidence" value="ECO:0007669"/>
    <property type="project" value="TreeGrafter"/>
</dbReference>
<protein>
    <recommendedName>
        <fullName evidence="1">DUF5600 domain-containing protein</fullName>
    </recommendedName>
</protein>
<evidence type="ECO:0000313" key="2">
    <source>
        <dbReference type="EMBL" id="KAI9187470.1"/>
    </source>
</evidence>
<dbReference type="PANTHER" id="PTHR11216:SF31">
    <property type="entry name" value="AT21416P"/>
    <property type="match status" value="1"/>
</dbReference>
<dbReference type="InterPro" id="IPR040990">
    <property type="entry name" value="DUF5600"/>
</dbReference>
<keyword evidence="3" id="KW-1185">Reference proteome</keyword>
<evidence type="ECO:0000259" key="1">
    <source>
        <dbReference type="Pfam" id="PF18150"/>
    </source>
</evidence>
<feature type="domain" description="DUF5600" evidence="1">
    <location>
        <begin position="13"/>
        <end position="109"/>
    </location>
</feature>
<dbReference type="PANTHER" id="PTHR11216">
    <property type="entry name" value="EH DOMAIN"/>
    <property type="match status" value="1"/>
</dbReference>
<accession>A0AAD5NY01</accession>
<reference evidence="2" key="2">
    <citation type="submission" date="2023-02" db="EMBL/GenBank/DDBJ databases">
        <authorList>
            <person name="Swenson N.G."/>
            <person name="Wegrzyn J.L."/>
            <person name="Mcevoy S.L."/>
        </authorList>
    </citation>
    <scope>NUCLEOTIDE SEQUENCE</scope>
    <source>
        <strain evidence="2">91603</strain>
        <tissue evidence="2">Leaf</tissue>
    </source>
</reference>
<sequence>MLVEWESDCSCFSQINEFVKRARAAKIHAYIISHLKKEMPAMIGKAKTQQRLIDNLADEFGKVQREHHLPPGDFPNVEHFKEVLSGYNFDKFEKLKPKMVQSVDDMLALHGGTTWLLIATATAPIITRDHNYRHQYHFHSRPPRKQHAEVLEENHVCSKGSMIETRVDDHHDSDNGDDGDGDHAVVVQMDEVDAKAEEFIKKFKQVLRLEKQKSVEEYYAMLARGT</sequence>
<name>A0AAD5NY01_ACENE</name>